<proteinExistence type="predicted"/>
<keyword evidence="3" id="KW-1185">Reference proteome</keyword>
<dbReference type="Gene3D" id="3.40.630.30">
    <property type="match status" value="1"/>
</dbReference>
<gene>
    <name evidence="2" type="ORF">RM590_30550</name>
</gene>
<reference evidence="3" key="1">
    <citation type="submission" date="2023-07" db="EMBL/GenBank/DDBJ databases">
        <title>30 novel species of actinomycetes from the DSMZ collection.</title>
        <authorList>
            <person name="Nouioui I."/>
        </authorList>
    </citation>
    <scope>NUCLEOTIDE SEQUENCE [LARGE SCALE GENOMIC DNA]</scope>
    <source>
        <strain evidence="3">DSM 44938</strain>
    </source>
</reference>
<protein>
    <submittedName>
        <fullName evidence="2">GNAT family N-acetyltransferase</fullName>
    </submittedName>
</protein>
<dbReference type="PROSITE" id="PS51186">
    <property type="entry name" value="GNAT"/>
    <property type="match status" value="1"/>
</dbReference>
<name>A0ABU2N0P2_9ACTN</name>
<dbReference type="Proteomes" id="UP001183246">
    <property type="component" value="Unassembled WGS sequence"/>
</dbReference>
<comment type="caution">
    <text evidence="2">The sequence shown here is derived from an EMBL/GenBank/DDBJ whole genome shotgun (WGS) entry which is preliminary data.</text>
</comment>
<feature type="domain" description="N-acetyltransferase" evidence="1">
    <location>
        <begin position="122"/>
        <end position="260"/>
    </location>
</feature>
<organism evidence="2 3">
    <name type="scientific">Streptomyces litchfieldiae</name>
    <dbReference type="NCBI Taxonomy" id="3075543"/>
    <lineage>
        <taxon>Bacteria</taxon>
        <taxon>Bacillati</taxon>
        <taxon>Actinomycetota</taxon>
        <taxon>Actinomycetes</taxon>
        <taxon>Kitasatosporales</taxon>
        <taxon>Streptomycetaceae</taxon>
        <taxon>Streptomyces</taxon>
    </lineage>
</organism>
<evidence type="ECO:0000313" key="2">
    <source>
        <dbReference type="EMBL" id="MDT0346889.1"/>
    </source>
</evidence>
<evidence type="ECO:0000259" key="1">
    <source>
        <dbReference type="PROSITE" id="PS51186"/>
    </source>
</evidence>
<dbReference type="RefSeq" id="WP_311708013.1">
    <property type="nucleotide sequence ID" value="NZ_JAVREL010000025.1"/>
</dbReference>
<accession>A0ABU2N0P2</accession>
<dbReference type="EMBL" id="JAVREL010000025">
    <property type="protein sequence ID" value="MDT0346889.1"/>
    <property type="molecule type" value="Genomic_DNA"/>
</dbReference>
<dbReference type="SUPFAM" id="SSF55729">
    <property type="entry name" value="Acyl-CoA N-acyltransferases (Nat)"/>
    <property type="match status" value="1"/>
</dbReference>
<evidence type="ECO:0000313" key="3">
    <source>
        <dbReference type="Proteomes" id="UP001183246"/>
    </source>
</evidence>
<sequence length="261" mass="27667">MDQEAVLALFDRQMRREAPADTAGARVERVNGVVRQADATGGWNGVLWSGLTADSADAAIAAQVRHFAALGREFEWKLYAHDEPADLAARLLAARFTPEPTESLMVAEAADLAARVELPDGVRLCPVTDAAGVDLMAEVHERAFGGGGDRLRSLLLAQLAEAPDTVAAVVAMAGREPVSAARVELPLGRDFAGLWGGGTAPGWRGRGVYRALIAHRARIAAARGHRFLQADASDQSAPILGRLGFTRLSTTTPFLYQPAPA</sequence>
<dbReference type="InterPro" id="IPR016181">
    <property type="entry name" value="Acyl_CoA_acyltransferase"/>
</dbReference>
<dbReference type="InterPro" id="IPR000182">
    <property type="entry name" value="GNAT_dom"/>
</dbReference>